<dbReference type="OrthoDB" id="9821568at2"/>
<proteinExistence type="predicted"/>
<dbReference type="KEGG" id="mhe:MHC_03805"/>
<dbReference type="AlphaFoldDB" id="H6N7J9"/>
<organism evidence="1 2">
    <name type="scientific">Mycoplasma haemocanis (strain Illinois)</name>
    <dbReference type="NCBI Taxonomy" id="1111676"/>
    <lineage>
        <taxon>Bacteria</taxon>
        <taxon>Bacillati</taxon>
        <taxon>Mycoplasmatota</taxon>
        <taxon>Mollicutes</taxon>
        <taxon>Mycoplasmataceae</taxon>
        <taxon>Mycoplasma</taxon>
    </lineage>
</organism>
<evidence type="ECO:0000313" key="1">
    <source>
        <dbReference type="EMBL" id="AEW45621.1"/>
    </source>
</evidence>
<reference evidence="1 2" key="1">
    <citation type="journal article" date="2012" name="J. Bacteriol.">
        <title>Complete genome sequence of Mycoplasma haemocanis strain Illinois.</title>
        <authorList>
            <person name="do Nascimento N.C."/>
            <person name="Guimaraes A.M."/>
            <person name="Santos A.P."/>
            <person name="Sanmiguel P.J."/>
            <person name="Messick J.B."/>
        </authorList>
    </citation>
    <scope>NUCLEOTIDE SEQUENCE [LARGE SCALE GENOMIC DNA]</scope>
    <source>
        <strain evidence="1 2">Illinois</strain>
    </source>
</reference>
<gene>
    <name evidence="1" type="ordered locus">MHC_03805</name>
</gene>
<accession>H6N7J9</accession>
<keyword evidence="2" id="KW-1185">Reference proteome</keyword>
<dbReference type="EMBL" id="CP003199">
    <property type="protein sequence ID" value="AEW45621.1"/>
    <property type="molecule type" value="Genomic_DNA"/>
</dbReference>
<name>H6N7J9_MYCHN</name>
<dbReference type="HOGENOM" id="CLU_083871_0_0_14"/>
<protein>
    <submittedName>
        <fullName evidence="1">Uncharacterized protein</fullName>
    </submittedName>
</protein>
<sequence length="283" mass="30548">MGFSLAKGSLIGLGGVGALGAGGYLAFRAQQPTDVKSKLIWDGLSVADSKTLGVYKAIYLANSGKDGFSSFINSSNKEQAAPLLKEKCDALLGISASSDKYAKSLSEAKKWCLVPQKTTVEISLLLDDIEPSSSDDDYKNTFALSWSSQTFIDAIKKSDDNLTTSSDVASGFQKVKDWCTEAIKKSPLDKDANNAKLWCVKPDSKLSDFMDKQGFKTVDSNGWDSHFSSLSTDSTLTSDISSGSDGNGNKLKSWCEAKNLSNVQIHTLLSDLEKIKSRCFVKK</sequence>
<dbReference type="STRING" id="1111676.MHC_03805"/>
<dbReference type="Proteomes" id="UP000009135">
    <property type="component" value="Chromosome"/>
</dbReference>
<evidence type="ECO:0000313" key="2">
    <source>
        <dbReference type="Proteomes" id="UP000009135"/>
    </source>
</evidence>